<dbReference type="GO" id="GO:0001591">
    <property type="term" value="F:dopamine neurotransmitter receptor activity, coupled via Gi/Go"/>
    <property type="evidence" value="ECO:0007669"/>
    <property type="project" value="TreeGrafter"/>
</dbReference>
<gene>
    <name evidence="12" type="ORF">PXEA_LOCUS17288</name>
</gene>
<dbReference type="GO" id="GO:0005886">
    <property type="term" value="C:plasma membrane"/>
    <property type="evidence" value="ECO:0007669"/>
    <property type="project" value="UniProtKB-SubCell"/>
</dbReference>
<evidence type="ECO:0000256" key="7">
    <source>
        <dbReference type="ARBA" id="ARBA00023157"/>
    </source>
</evidence>
<organism evidence="12 13">
    <name type="scientific">Protopolystoma xenopodis</name>
    <dbReference type="NCBI Taxonomy" id="117903"/>
    <lineage>
        <taxon>Eukaryota</taxon>
        <taxon>Metazoa</taxon>
        <taxon>Spiralia</taxon>
        <taxon>Lophotrochozoa</taxon>
        <taxon>Platyhelminthes</taxon>
        <taxon>Monogenea</taxon>
        <taxon>Polyopisthocotylea</taxon>
        <taxon>Polystomatidea</taxon>
        <taxon>Polystomatidae</taxon>
        <taxon>Protopolystoma</taxon>
    </lineage>
</organism>
<proteinExistence type="predicted"/>
<feature type="transmembrane region" description="Helical" evidence="10">
    <location>
        <begin position="14"/>
        <end position="37"/>
    </location>
</feature>
<evidence type="ECO:0000256" key="6">
    <source>
        <dbReference type="ARBA" id="ARBA00023136"/>
    </source>
</evidence>
<keyword evidence="7" id="KW-1015">Disulfide bond</keyword>
<feature type="domain" description="G-protein coupled receptors family 1 profile" evidence="11">
    <location>
        <begin position="29"/>
        <end position="75"/>
    </location>
</feature>
<dbReference type="SUPFAM" id="SSF81321">
    <property type="entry name" value="Family A G protein-coupled receptor-like"/>
    <property type="match status" value="1"/>
</dbReference>
<keyword evidence="5" id="KW-0297">G-protein coupled receptor</keyword>
<evidence type="ECO:0000256" key="9">
    <source>
        <dbReference type="ARBA" id="ARBA00023224"/>
    </source>
</evidence>
<dbReference type="GO" id="GO:0004930">
    <property type="term" value="F:G protein-coupled receptor activity"/>
    <property type="evidence" value="ECO:0007669"/>
    <property type="project" value="UniProtKB-KW"/>
</dbReference>
<name>A0A448WZ94_9PLAT</name>
<dbReference type="PANTHER" id="PTHR24248:SF125">
    <property type="entry name" value="DOPAMINE D2-LIKE RECEPTOR"/>
    <property type="match status" value="1"/>
</dbReference>
<evidence type="ECO:0000259" key="11">
    <source>
        <dbReference type="PROSITE" id="PS50262"/>
    </source>
</evidence>
<keyword evidence="2" id="KW-1003">Cell membrane</keyword>
<dbReference type="InterPro" id="IPR017452">
    <property type="entry name" value="GPCR_Rhodpsn_7TM"/>
</dbReference>
<evidence type="ECO:0000256" key="5">
    <source>
        <dbReference type="ARBA" id="ARBA00023040"/>
    </source>
</evidence>
<dbReference type="Proteomes" id="UP000784294">
    <property type="component" value="Unassembled WGS sequence"/>
</dbReference>
<dbReference type="PROSITE" id="PS50262">
    <property type="entry name" value="G_PROTEIN_RECEP_F1_2"/>
    <property type="match status" value="1"/>
</dbReference>
<keyword evidence="9" id="KW-0807">Transducer</keyword>
<keyword evidence="4 10" id="KW-1133">Transmembrane helix</keyword>
<dbReference type="InterPro" id="IPR000276">
    <property type="entry name" value="GPCR_Rhodpsn"/>
</dbReference>
<evidence type="ECO:0000256" key="4">
    <source>
        <dbReference type="ARBA" id="ARBA00022989"/>
    </source>
</evidence>
<dbReference type="AlphaFoldDB" id="A0A448WZ94"/>
<evidence type="ECO:0000256" key="1">
    <source>
        <dbReference type="ARBA" id="ARBA00004651"/>
    </source>
</evidence>
<dbReference type="Gene3D" id="1.20.1070.10">
    <property type="entry name" value="Rhodopsin 7-helix transmembrane proteins"/>
    <property type="match status" value="1"/>
</dbReference>
<dbReference type="PANTHER" id="PTHR24248">
    <property type="entry name" value="ADRENERGIC RECEPTOR-RELATED G-PROTEIN COUPLED RECEPTOR"/>
    <property type="match status" value="1"/>
</dbReference>
<evidence type="ECO:0000313" key="13">
    <source>
        <dbReference type="Proteomes" id="UP000784294"/>
    </source>
</evidence>
<keyword evidence="6 10" id="KW-0472">Membrane</keyword>
<feature type="transmembrane region" description="Helical" evidence="10">
    <location>
        <begin position="49"/>
        <end position="69"/>
    </location>
</feature>
<evidence type="ECO:0000256" key="2">
    <source>
        <dbReference type="ARBA" id="ARBA00022475"/>
    </source>
</evidence>
<sequence length="75" mass="8375">MAQIQEEDQKEPQYWALMLLFFPALTVFGNVLVVLSVIRDASLHTATNYFIVSLAAADISLAIIVMPMACWQNVC</sequence>
<evidence type="ECO:0000313" key="12">
    <source>
        <dbReference type="EMBL" id="VEL23848.1"/>
    </source>
</evidence>
<dbReference type="PRINTS" id="PR00237">
    <property type="entry name" value="GPCRRHODOPSN"/>
</dbReference>
<reference evidence="12" key="1">
    <citation type="submission" date="2018-11" db="EMBL/GenBank/DDBJ databases">
        <authorList>
            <consortium name="Pathogen Informatics"/>
        </authorList>
    </citation>
    <scope>NUCLEOTIDE SEQUENCE</scope>
</reference>
<dbReference type="Pfam" id="PF00001">
    <property type="entry name" value="7tm_1"/>
    <property type="match status" value="1"/>
</dbReference>
<keyword evidence="3 10" id="KW-0812">Transmembrane</keyword>
<evidence type="ECO:0000256" key="10">
    <source>
        <dbReference type="SAM" id="Phobius"/>
    </source>
</evidence>
<protein>
    <recommendedName>
        <fullName evidence="11">G-protein coupled receptors family 1 profile domain-containing protein</fullName>
    </recommendedName>
</protein>
<keyword evidence="8" id="KW-0675">Receptor</keyword>
<comment type="caution">
    <text evidence="12">The sequence shown here is derived from an EMBL/GenBank/DDBJ whole genome shotgun (WGS) entry which is preliminary data.</text>
</comment>
<dbReference type="OrthoDB" id="6358729at2759"/>
<evidence type="ECO:0000256" key="8">
    <source>
        <dbReference type="ARBA" id="ARBA00023170"/>
    </source>
</evidence>
<dbReference type="GO" id="GO:0045202">
    <property type="term" value="C:synapse"/>
    <property type="evidence" value="ECO:0007669"/>
    <property type="project" value="GOC"/>
</dbReference>
<keyword evidence="13" id="KW-1185">Reference proteome</keyword>
<accession>A0A448WZ94</accession>
<evidence type="ECO:0000256" key="3">
    <source>
        <dbReference type="ARBA" id="ARBA00022692"/>
    </source>
</evidence>
<comment type="subcellular location">
    <subcellularLocation>
        <location evidence="1">Cell membrane</location>
        <topology evidence="1">Multi-pass membrane protein</topology>
    </subcellularLocation>
</comment>
<dbReference type="EMBL" id="CAAALY010064336">
    <property type="protein sequence ID" value="VEL23848.1"/>
    <property type="molecule type" value="Genomic_DNA"/>
</dbReference>